<evidence type="ECO:0000313" key="2">
    <source>
        <dbReference type="Proteomes" id="UP001469553"/>
    </source>
</evidence>
<organism evidence="1 2">
    <name type="scientific">Ameca splendens</name>
    <dbReference type="NCBI Taxonomy" id="208324"/>
    <lineage>
        <taxon>Eukaryota</taxon>
        <taxon>Metazoa</taxon>
        <taxon>Chordata</taxon>
        <taxon>Craniata</taxon>
        <taxon>Vertebrata</taxon>
        <taxon>Euteleostomi</taxon>
        <taxon>Actinopterygii</taxon>
        <taxon>Neopterygii</taxon>
        <taxon>Teleostei</taxon>
        <taxon>Neoteleostei</taxon>
        <taxon>Acanthomorphata</taxon>
        <taxon>Ovalentaria</taxon>
        <taxon>Atherinomorphae</taxon>
        <taxon>Cyprinodontiformes</taxon>
        <taxon>Goodeidae</taxon>
        <taxon>Ameca</taxon>
    </lineage>
</organism>
<reference evidence="1 2" key="1">
    <citation type="submission" date="2021-06" db="EMBL/GenBank/DDBJ databases">
        <authorList>
            <person name="Palmer J.M."/>
        </authorList>
    </citation>
    <scope>NUCLEOTIDE SEQUENCE [LARGE SCALE GENOMIC DNA]</scope>
    <source>
        <strain evidence="1 2">AS_MEX2019</strain>
        <tissue evidence="1">Muscle</tissue>
    </source>
</reference>
<accession>A0ABV0XCD3</accession>
<name>A0ABV0XCD3_9TELE</name>
<dbReference type="Proteomes" id="UP001469553">
    <property type="component" value="Unassembled WGS sequence"/>
</dbReference>
<dbReference type="EMBL" id="JAHRIP010000293">
    <property type="protein sequence ID" value="MEQ2279118.1"/>
    <property type="molecule type" value="Genomic_DNA"/>
</dbReference>
<comment type="caution">
    <text evidence="1">The sequence shown here is derived from an EMBL/GenBank/DDBJ whole genome shotgun (WGS) entry which is preliminary data.</text>
</comment>
<keyword evidence="2" id="KW-1185">Reference proteome</keyword>
<protein>
    <submittedName>
        <fullName evidence="1">Uncharacterized protein</fullName>
    </submittedName>
</protein>
<gene>
    <name evidence="1" type="ORF">AMECASPLE_006164</name>
</gene>
<evidence type="ECO:0000313" key="1">
    <source>
        <dbReference type="EMBL" id="MEQ2279118.1"/>
    </source>
</evidence>
<proteinExistence type="predicted"/>
<sequence>MCISYSLKRLVKLSEQEIRVYSAASAFHLSISHLFLLSWYVKHPKLAKHRGFGPHRRVQDRQLLKEERKLQRTGAAALMLLGIAGSFQIIIRKLPPFCSSQTNSAVFMSHGSLFVLEDWECEAWKRTEIATAGSAFPAVRGKTSAL</sequence>